<protein>
    <submittedName>
        <fullName evidence="2">Uncharacterized protein</fullName>
    </submittedName>
</protein>
<evidence type="ECO:0000313" key="3">
    <source>
        <dbReference type="Proteomes" id="UP001571980"/>
    </source>
</evidence>
<evidence type="ECO:0000256" key="1">
    <source>
        <dbReference type="SAM" id="Phobius"/>
    </source>
</evidence>
<keyword evidence="1" id="KW-1133">Transmembrane helix</keyword>
<reference evidence="2 3" key="1">
    <citation type="submission" date="2023-03" db="EMBL/GenBank/DDBJ databases">
        <title>Speciation in Pyrococcus: adaptation to high temperature as a mechanism.</title>
        <authorList>
            <person name="Gu J."/>
        </authorList>
    </citation>
    <scope>NUCLEOTIDE SEQUENCE [LARGE SCALE GENOMIC DNA]</scope>
    <source>
        <strain evidence="2 3">LMOA34</strain>
    </source>
</reference>
<sequence length="77" mass="8634">MYRPPLHPCTLSLLYHFIHDPLAQLKVARIVSAFFFALTASLVYLLCLELFGDLIKEVIASLFFMFNGLALTMGVGN</sequence>
<accession>A0ABV4T188</accession>
<proteinExistence type="predicted"/>
<dbReference type="EMBL" id="JARRIG010000001">
    <property type="protein sequence ID" value="MFA4803600.1"/>
    <property type="molecule type" value="Genomic_DNA"/>
</dbReference>
<keyword evidence="1" id="KW-0472">Membrane</keyword>
<comment type="caution">
    <text evidence="2">The sequence shown here is derived from an EMBL/GenBank/DDBJ whole genome shotgun (WGS) entry which is preliminary data.</text>
</comment>
<evidence type="ECO:0000313" key="2">
    <source>
        <dbReference type="EMBL" id="MFA4803600.1"/>
    </source>
</evidence>
<keyword evidence="3" id="KW-1185">Reference proteome</keyword>
<name>A0ABV4T188_9EURY</name>
<dbReference type="Proteomes" id="UP001571980">
    <property type="component" value="Unassembled WGS sequence"/>
</dbReference>
<organism evidence="2 3">
    <name type="scientific">Pyrococcus kukulkanii</name>
    <dbReference type="NCBI Taxonomy" id="1609559"/>
    <lineage>
        <taxon>Archaea</taxon>
        <taxon>Methanobacteriati</taxon>
        <taxon>Methanobacteriota</taxon>
        <taxon>Thermococci</taxon>
        <taxon>Thermococcales</taxon>
        <taxon>Thermococcaceae</taxon>
        <taxon>Pyrococcus</taxon>
    </lineage>
</organism>
<keyword evidence="1" id="KW-0812">Transmembrane</keyword>
<feature type="transmembrane region" description="Helical" evidence="1">
    <location>
        <begin position="30"/>
        <end position="51"/>
    </location>
</feature>
<gene>
    <name evidence="2" type="ORF">P8X34_02380</name>
</gene>
<feature type="transmembrane region" description="Helical" evidence="1">
    <location>
        <begin position="58"/>
        <end position="76"/>
    </location>
</feature>